<dbReference type="GO" id="GO:0051213">
    <property type="term" value="F:dioxygenase activity"/>
    <property type="evidence" value="ECO:0007669"/>
    <property type="project" value="UniProtKB-KW"/>
</dbReference>
<dbReference type="Pfam" id="PF00775">
    <property type="entry name" value="Dioxygenase_C"/>
    <property type="match status" value="1"/>
</dbReference>
<feature type="compositionally biased region" description="Pro residues" evidence="5">
    <location>
        <begin position="231"/>
        <end position="246"/>
    </location>
</feature>
<dbReference type="Gene3D" id="2.10.10.20">
    <property type="entry name" value="Carbohydrate-binding module superfamily 5/12"/>
    <property type="match status" value="1"/>
</dbReference>
<dbReference type="InterPro" id="IPR000627">
    <property type="entry name" value="Intradiol_dOase_C"/>
</dbReference>
<evidence type="ECO:0000313" key="8">
    <source>
        <dbReference type="Proteomes" id="UP001501867"/>
    </source>
</evidence>
<keyword evidence="3 7" id="KW-0223">Dioxygenase</keyword>
<dbReference type="InterPro" id="IPR015889">
    <property type="entry name" value="Intradiol_dOase_core"/>
</dbReference>
<keyword evidence="4" id="KW-0560">Oxidoreductase</keyword>
<dbReference type="PANTHER" id="PTHR33711:SF11">
    <property type="entry name" value="DIOXYGENASE"/>
    <property type="match status" value="1"/>
</dbReference>
<dbReference type="RefSeq" id="WP_344152280.1">
    <property type="nucleotide sequence ID" value="NZ_BAAABV010000006.1"/>
</dbReference>
<comment type="similarity">
    <text evidence="1">Belongs to the intradiol ring-cleavage dioxygenase family.</text>
</comment>
<keyword evidence="8" id="KW-1185">Reference proteome</keyword>
<evidence type="ECO:0000313" key="7">
    <source>
        <dbReference type="EMBL" id="GAA0272457.1"/>
    </source>
</evidence>
<gene>
    <name evidence="7" type="ORF">GCM10010302_07570</name>
</gene>
<dbReference type="Gene3D" id="2.60.130.10">
    <property type="entry name" value="Aromatic compound dioxygenase"/>
    <property type="match status" value="1"/>
</dbReference>
<dbReference type="PANTHER" id="PTHR33711">
    <property type="entry name" value="DIOXYGENASE, PUTATIVE (AFU_ORTHOLOGUE AFUA_2G02910)-RELATED"/>
    <property type="match status" value="1"/>
</dbReference>
<evidence type="ECO:0000256" key="3">
    <source>
        <dbReference type="ARBA" id="ARBA00022964"/>
    </source>
</evidence>
<feature type="region of interest" description="Disordered" evidence="5">
    <location>
        <begin position="228"/>
        <end position="250"/>
    </location>
</feature>
<organism evidence="7 8">
    <name type="scientific">Streptomyces polychromogenes</name>
    <dbReference type="NCBI Taxonomy" id="67342"/>
    <lineage>
        <taxon>Bacteria</taxon>
        <taxon>Bacillati</taxon>
        <taxon>Actinomycetota</taxon>
        <taxon>Actinomycetes</taxon>
        <taxon>Kitasatosporales</taxon>
        <taxon>Streptomycetaceae</taxon>
        <taxon>Streptomyces</taxon>
    </lineage>
</organism>
<dbReference type="CDD" id="cd00421">
    <property type="entry name" value="intradiol_dioxygenase"/>
    <property type="match status" value="1"/>
</dbReference>
<dbReference type="EMBL" id="BAAABV010000006">
    <property type="protein sequence ID" value="GAA0272457.1"/>
    <property type="molecule type" value="Genomic_DNA"/>
</dbReference>
<keyword evidence="2" id="KW-0378">Hydrolase</keyword>
<dbReference type="InterPro" id="IPR036573">
    <property type="entry name" value="CBM_sf_5/12"/>
</dbReference>
<feature type="region of interest" description="Disordered" evidence="5">
    <location>
        <begin position="1"/>
        <end position="26"/>
    </location>
</feature>
<feature type="compositionally biased region" description="Gly residues" evidence="5">
    <location>
        <begin position="10"/>
        <end position="20"/>
    </location>
</feature>
<dbReference type="PROSITE" id="PS51318">
    <property type="entry name" value="TAT"/>
    <property type="match status" value="1"/>
</dbReference>
<dbReference type="CDD" id="cd12214">
    <property type="entry name" value="ChiA1_BD"/>
    <property type="match status" value="1"/>
</dbReference>
<protein>
    <submittedName>
        <fullName evidence="7">Dioxygenase</fullName>
    </submittedName>
</protein>
<feature type="domain" description="Chitin-binding type-3" evidence="6">
    <location>
        <begin position="248"/>
        <end position="294"/>
    </location>
</feature>
<dbReference type="InterPro" id="IPR006311">
    <property type="entry name" value="TAT_signal"/>
</dbReference>
<evidence type="ECO:0000256" key="2">
    <source>
        <dbReference type="ARBA" id="ARBA00022801"/>
    </source>
</evidence>
<dbReference type="Proteomes" id="UP001501867">
    <property type="component" value="Unassembled WGS sequence"/>
</dbReference>
<dbReference type="InterPro" id="IPR003610">
    <property type="entry name" value="CBM5/12"/>
</dbReference>
<evidence type="ECO:0000256" key="4">
    <source>
        <dbReference type="ARBA" id="ARBA00023002"/>
    </source>
</evidence>
<feature type="region of interest" description="Disordered" evidence="5">
    <location>
        <begin position="58"/>
        <end position="77"/>
    </location>
</feature>
<dbReference type="Pfam" id="PF02839">
    <property type="entry name" value="CBM_5_12"/>
    <property type="match status" value="1"/>
</dbReference>
<proteinExistence type="inferred from homology"/>
<comment type="caution">
    <text evidence="7">The sequence shown here is derived from an EMBL/GenBank/DDBJ whole genome shotgun (WGS) entry which is preliminary data.</text>
</comment>
<dbReference type="SUPFAM" id="SSF51055">
    <property type="entry name" value="Carbohydrate binding domain"/>
    <property type="match status" value="1"/>
</dbReference>
<name>A0ABP3EQN8_9ACTN</name>
<evidence type="ECO:0000256" key="1">
    <source>
        <dbReference type="ARBA" id="ARBA00007825"/>
    </source>
</evidence>
<accession>A0ABP3EQN8</accession>
<reference evidence="8" key="1">
    <citation type="journal article" date="2019" name="Int. J. Syst. Evol. Microbiol.">
        <title>The Global Catalogue of Microorganisms (GCM) 10K type strain sequencing project: providing services to taxonomists for standard genome sequencing and annotation.</title>
        <authorList>
            <consortium name="The Broad Institute Genomics Platform"/>
            <consortium name="The Broad Institute Genome Sequencing Center for Infectious Disease"/>
            <person name="Wu L."/>
            <person name="Ma J."/>
        </authorList>
    </citation>
    <scope>NUCLEOTIDE SEQUENCE [LARGE SCALE GENOMIC DNA]</scope>
    <source>
        <strain evidence="8">JCM 4505</strain>
    </source>
</reference>
<sequence length="294" mass="30889">MPVPEESTGTGTGNGNGTGAGTEHRVSRKAVLRAAAALGAAPLLIGAPVALARERTAPGGAPLVPTPECHDGDGPTVEQTEGPYFKPDSPLRNSLITSGTPGTRLTVTGYVFGRACRPVPGVLLDFWQADDNGAYDNSGYAFRGHQFSTAQGAFSLTTIVPGLYPGRTRHLHVKLQAPGRRVVTTQLYFPGEPRNGTDSLFDGRLLMNVRQAGPGLEGTFDFVLDVAQDPTTPPTTPPPTTPPTTPPTGAWTPGRAYRAGDGVTYAGVAYRCVQAHTAVTGWEPPNVPALWQRL</sequence>
<dbReference type="SMART" id="SM00495">
    <property type="entry name" value="ChtBD3"/>
    <property type="match status" value="1"/>
</dbReference>
<evidence type="ECO:0000256" key="5">
    <source>
        <dbReference type="SAM" id="MobiDB-lite"/>
    </source>
</evidence>
<dbReference type="InterPro" id="IPR050770">
    <property type="entry name" value="Intradiol_RC_Dioxygenase"/>
</dbReference>
<dbReference type="SUPFAM" id="SSF49482">
    <property type="entry name" value="Aromatic compound dioxygenase"/>
    <property type="match status" value="1"/>
</dbReference>
<evidence type="ECO:0000259" key="6">
    <source>
        <dbReference type="SMART" id="SM00495"/>
    </source>
</evidence>